<dbReference type="InterPro" id="IPR003593">
    <property type="entry name" value="AAA+_ATPase"/>
</dbReference>
<name>A0A0A9ASY1_ARUDO</name>
<dbReference type="PANTHER" id="PTHR19211:SF62">
    <property type="entry name" value="OS04G0658400 PROTEIN"/>
    <property type="match status" value="1"/>
</dbReference>
<dbReference type="Pfam" id="PF00005">
    <property type="entry name" value="ABC_tran"/>
    <property type="match status" value="2"/>
</dbReference>
<dbReference type="Gene3D" id="3.40.50.300">
    <property type="entry name" value="P-loop containing nucleotide triphosphate hydrolases"/>
    <property type="match status" value="2"/>
</dbReference>
<feature type="region of interest" description="Disordered" evidence="4">
    <location>
        <begin position="1"/>
        <end position="26"/>
    </location>
</feature>
<evidence type="ECO:0000256" key="2">
    <source>
        <dbReference type="ARBA" id="ARBA00022741"/>
    </source>
</evidence>
<reference evidence="6" key="2">
    <citation type="journal article" date="2015" name="Data Brief">
        <title>Shoot transcriptome of the giant reed, Arundo donax.</title>
        <authorList>
            <person name="Barrero R.A."/>
            <person name="Guerrero F.D."/>
            <person name="Moolhuijzen P."/>
            <person name="Goolsby J.A."/>
            <person name="Tidwell J."/>
            <person name="Bellgard S.E."/>
            <person name="Bellgard M.I."/>
        </authorList>
    </citation>
    <scope>NUCLEOTIDE SEQUENCE</scope>
    <source>
        <tissue evidence="6">Shoot tissue taken approximately 20 cm above the soil surface</tissue>
    </source>
</reference>
<dbReference type="InterPro" id="IPR027417">
    <property type="entry name" value="P-loop_NTPase"/>
</dbReference>
<keyword evidence="2" id="KW-0547">Nucleotide-binding</keyword>
<keyword evidence="1" id="KW-0677">Repeat</keyword>
<dbReference type="InterPro" id="IPR017871">
    <property type="entry name" value="ABC_transporter-like_CS"/>
</dbReference>
<dbReference type="SUPFAM" id="SSF52540">
    <property type="entry name" value="P-loop containing nucleoside triphosphate hydrolases"/>
    <property type="match status" value="2"/>
</dbReference>
<accession>A0A0A9ASY1</accession>
<organism evidence="6">
    <name type="scientific">Arundo donax</name>
    <name type="common">Giant reed</name>
    <name type="synonym">Donax arundinaceus</name>
    <dbReference type="NCBI Taxonomy" id="35708"/>
    <lineage>
        <taxon>Eukaryota</taxon>
        <taxon>Viridiplantae</taxon>
        <taxon>Streptophyta</taxon>
        <taxon>Embryophyta</taxon>
        <taxon>Tracheophyta</taxon>
        <taxon>Spermatophyta</taxon>
        <taxon>Magnoliopsida</taxon>
        <taxon>Liliopsida</taxon>
        <taxon>Poales</taxon>
        <taxon>Poaceae</taxon>
        <taxon>PACMAD clade</taxon>
        <taxon>Arundinoideae</taxon>
        <taxon>Arundineae</taxon>
        <taxon>Arundo</taxon>
    </lineage>
</organism>
<protein>
    <recommendedName>
        <fullName evidence="5">ABC transporter domain-containing protein</fullName>
    </recommendedName>
</protein>
<dbReference type="FunFam" id="3.40.50.300:FF:000549">
    <property type="entry name" value="ABC transporter ATP-binding protein arb1"/>
    <property type="match status" value="1"/>
</dbReference>
<sequence>MGRNSKKVVAAGERLTPHARVTESSAAANQSVMLLKDQSARSLAAVKPKFSAAPLVSKAKDARSKPTKSFQPSSYLAGIDLPPSYDDEDDVDEHAAKPRASLAPVDLNVAAPPRKEVKKEERRKLEAAARAESAAREAAAALWDDPDAYVVTISGRVLTAADSAAAASAANARDFVVEDFDVSVGGVTLFEGVTLRVSHGRRYGLVGPNGKGKSTLLKLLNWRKLPVPRNTRVMLVVQEDNSKDERPVIEVVLAADEELAKLLAERDELEASGDSGNGRLSKVYDELTLLGWETARARASKILAGLGFDQAKQARPARSFSGGWIKRIALAGALFVQPTLLLLDEPTNHLDLQAVLWLEEYLSAQCKSTLIVVSHEEGFLNSVCDEIIHLQDKKLHAYRGSFDSFVSAYEQKKVKAMKEHEKLAKAARKGGRKAPKKWHDYSVEFHFAVPTELPGRPLLRLTGAGFSYDGFKLYGVDADISMGQRVAVVGPNGSGKSTLLKLLAGEIAPTEGEARRSHKLRIGFYTQHFCDSLPKDKSAVQYLLERHPHLESKPGEARAILGKFGLPKENHLSLINKLSGGQKARVVLASIALGEPHVLLLDEPTNNLDMQSIDALADALDEFAGGVVIVSHDSRLITRVCDDETRSEVWVVQDGTVRTYDGTFSEYRDELLEDIRMEMATD</sequence>
<proteinExistence type="predicted"/>
<dbReference type="AlphaFoldDB" id="A0A0A9ASY1"/>
<reference evidence="6" key="1">
    <citation type="submission" date="2014-09" db="EMBL/GenBank/DDBJ databases">
        <authorList>
            <person name="Magalhaes I.L.F."/>
            <person name="Oliveira U."/>
            <person name="Santos F.R."/>
            <person name="Vidigal T.H.D.A."/>
            <person name="Brescovit A.D."/>
            <person name="Santos A.J."/>
        </authorList>
    </citation>
    <scope>NUCLEOTIDE SEQUENCE</scope>
    <source>
        <tissue evidence="6">Shoot tissue taken approximately 20 cm above the soil surface</tissue>
    </source>
</reference>
<dbReference type="FunFam" id="3.40.50.300:FF:000011">
    <property type="entry name" value="Putative ABC transporter ATP-binding component"/>
    <property type="match status" value="1"/>
</dbReference>
<dbReference type="EMBL" id="GBRH01247718">
    <property type="protein sequence ID" value="JAD50177.1"/>
    <property type="molecule type" value="Transcribed_RNA"/>
</dbReference>
<dbReference type="PANTHER" id="PTHR19211">
    <property type="entry name" value="ATP-BINDING TRANSPORT PROTEIN-RELATED"/>
    <property type="match status" value="1"/>
</dbReference>
<dbReference type="GO" id="GO:0005524">
    <property type="term" value="F:ATP binding"/>
    <property type="evidence" value="ECO:0007669"/>
    <property type="project" value="UniProtKB-KW"/>
</dbReference>
<dbReference type="CDD" id="cd03221">
    <property type="entry name" value="ABCF_EF-3"/>
    <property type="match status" value="2"/>
</dbReference>
<dbReference type="SMART" id="SM00382">
    <property type="entry name" value="AAA"/>
    <property type="match status" value="2"/>
</dbReference>
<dbReference type="InterPro" id="IPR050611">
    <property type="entry name" value="ABCF"/>
</dbReference>
<dbReference type="InterPro" id="IPR003439">
    <property type="entry name" value="ABC_transporter-like_ATP-bd"/>
</dbReference>
<feature type="domain" description="ABC transporter" evidence="5">
    <location>
        <begin position="175"/>
        <end position="417"/>
    </location>
</feature>
<evidence type="ECO:0000256" key="3">
    <source>
        <dbReference type="ARBA" id="ARBA00022840"/>
    </source>
</evidence>
<evidence type="ECO:0000256" key="1">
    <source>
        <dbReference type="ARBA" id="ARBA00022737"/>
    </source>
</evidence>
<feature type="region of interest" description="Disordered" evidence="4">
    <location>
        <begin position="55"/>
        <end position="93"/>
    </location>
</feature>
<dbReference type="PROSITE" id="PS50893">
    <property type="entry name" value="ABC_TRANSPORTER_2"/>
    <property type="match status" value="2"/>
</dbReference>
<dbReference type="PROSITE" id="PS00211">
    <property type="entry name" value="ABC_TRANSPORTER_1"/>
    <property type="match status" value="2"/>
</dbReference>
<feature type="domain" description="ABC transporter" evidence="5">
    <location>
        <begin position="453"/>
        <end position="679"/>
    </location>
</feature>
<dbReference type="GO" id="GO:0016887">
    <property type="term" value="F:ATP hydrolysis activity"/>
    <property type="evidence" value="ECO:0007669"/>
    <property type="project" value="InterPro"/>
</dbReference>
<keyword evidence="3" id="KW-0067">ATP-binding</keyword>
<evidence type="ECO:0000256" key="4">
    <source>
        <dbReference type="SAM" id="MobiDB-lite"/>
    </source>
</evidence>
<evidence type="ECO:0000259" key="5">
    <source>
        <dbReference type="PROSITE" id="PS50893"/>
    </source>
</evidence>
<evidence type="ECO:0000313" key="6">
    <source>
        <dbReference type="EMBL" id="JAD50177.1"/>
    </source>
</evidence>